<evidence type="ECO:0000259" key="1">
    <source>
        <dbReference type="SMART" id="SM00481"/>
    </source>
</evidence>
<keyword evidence="3" id="KW-1185">Reference proteome</keyword>
<sequence length="226" mass="26600">MPSGKKYIDLHIHTVHSDGFLDRAFLESFLGHRQHLIAVTDHNEIAGSVDLIENTDLNVVPGIEIGCQDGFELLVYFQELADLKEFFYNCLEPYKNNFRMAKTTKDYKYYLDILEGYDVFIAIPHINGYLQKNFINNKDYIYEVIKRVDGIEVHNNTLTKKQNKTARKLQKKFNKKIVFGSDAHTQKEIFYFQNYLRENKKSIIESLVHKVYELSLFQKHLAYIFS</sequence>
<dbReference type="InterPro" id="IPR003141">
    <property type="entry name" value="Pol/His_phosphatase_N"/>
</dbReference>
<accession>A0A931ASH8</accession>
<dbReference type="EMBL" id="JADPIE010000005">
    <property type="protein sequence ID" value="MBF8437329.1"/>
    <property type="molecule type" value="Genomic_DNA"/>
</dbReference>
<evidence type="ECO:0000313" key="3">
    <source>
        <dbReference type="Proteomes" id="UP000621436"/>
    </source>
</evidence>
<dbReference type="PANTHER" id="PTHR42924">
    <property type="entry name" value="EXONUCLEASE"/>
    <property type="match status" value="1"/>
</dbReference>
<gene>
    <name evidence="2" type="ORF">I0Q91_09580</name>
</gene>
<organism evidence="2 3">
    <name type="scientific">Halonatronomonas betaini</name>
    <dbReference type="NCBI Taxonomy" id="2778430"/>
    <lineage>
        <taxon>Bacteria</taxon>
        <taxon>Bacillati</taxon>
        <taxon>Bacillota</taxon>
        <taxon>Clostridia</taxon>
        <taxon>Halanaerobiales</taxon>
        <taxon>Halarsenatibacteraceae</taxon>
        <taxon>Halonatronomonas</taxon>
    </lineage>
</organism>
<dbReference type="GO" id="GO:0035312">
    <property type="term" value="F:5'-3' DNA exonuclease activity"/>
    <property type="evidence" value="ECO:0007669"/>
    <property type="project" value="TreeGrafter"/>
</dbReference>
<feature type="domain" description="Polymerase/histidinol phosphatase N-terminal" evidence="1">
    <location>
        <begin position="8"/>
        <end position="69"/>
    </location>
</feature>
<comment type="caution">
    <text evidence="2">The sequence shown here is derived from an EMBL/GenBank/DDBJ whole genome shotgun (WGS) entry which is preliminary data.</text>
</comment>
<evidence type="ECO:0000313" key="2">
    <source>
        <dbReference type="EMBL" id="MBF8437329.1"/>
    </source>
</evidence>
<dbReference type="PANTHER" id="PTHR42924:SF3">
    <property type="entry name" value="POLYMERASE_HISTIDINOL PHOSPHATASE N-TERMINAL DOMAIN-CONTAINING PROTEIN"/>
    <property type="match status" value="1"/>
</dbReference>
<dbReference type="Gene3D" id="3.20.20.140">
    <property type="entry name" value="Metal-dependent hydrolases"/>
    <property type="match status" value="1"/>
</dbReference>
<dbReference type="AlphaFoldDB" id="A0A931ASH8"/>
<dbReference type="InterPro" id="IPR052018">
    <property type="entry name" value="PHP_domain"/>
</dbReference>
<protein>
    <submittedName>
        <fullName evidence="2">PHP domain-containing protein</fullName>
    </submittedName>
</protein>
<dbReference type="SMART" id="SM00481">
    <property type="entry name" value="POLIIIAc"/>
    <property type="match status" value="1"/>
</dbReference>
<dbReference type="Proteomes" id="UP000621436">
    <property type="component" value="Unassembled WGS sequence"/>
</dbReference>
<dbReference type="CDD" id="cd07432">
    <property type="entry name" value="PHP_HisPPase"/>
    <property type="match status" value="1"/>
</dbReference>
<dbReference type="InterPro" id="IPR016195">
    <property type="entry name" value="Pol/histidinol_Pase-like"/>
</dbReference>
<dbReference type="RefSeq" id="WP_270454301.1">
    <property type="nucleotide sequence ID" value="NZ_JADPIE010000005.1"/>
</dbReference>
<name>A0A931ASH8_9FIRM</name>
<proteinExistence type="predicted"/>
<reference evidence="2" key="1">
    <citation type="submission" date="2020-11" db="EMBL/GenBank/DDBJ databases">
        <title>Halonatronomonas betainensis gen. nov., sp. nov. a novel haloalkaliphilic representative of the family Halanaerobiacae capable of betaine degradation.</title>
        <authorList>
            <person name="Boltyanskaya Y."/>
            <person name="Kevbrin V."/>
            <person name="Detkova E."/>
            <person name="Grouzdev D.S."/>
            <person name="Koziaeva V."/>
            <person name="Zhilina T."/>
        </authorList>
    </citation>
    <scope>NUCLEOTIDE SEQUENCE</scope>
    <source>
        <strain evidence="2">Z-7014</strain>
    </source>
</reference>
<dbReference type="SUPFAM" id="SSF89550">
    <property type="entry name" value="PHP domain-like"/>
    <property type="match status" value="1"/>
</dbReference>
<dbReference type="GO" id="GO:0004534">
    <property type="term" value="F:5'-3' RNA exonuclease activity"/>
    <property type="evidence" value="ECO:0007669"/>
    <property type="project" value="TreeGrafter"/>
</dbReference>